<dbReference type="EMBL" id="CP011454">
    <property type="protein sequence ID" value="AMW04808.1"/>
    <property type="molecule type" value="Genomic_DNA"/>
</dbReference>
<evidence type="ECO:0000313" key="2">
    <source>
        <dbReference type="Proteomes" id="UP000076404"/>
    </source>
</evidence>
<dbReference type="STRING" id="1379270.GEMMAAP_08110"/>
<organism evidence="1 2">
    <name type="scientific">Gemmatimonas phototrophica</name>
    <dbReference type="NCBI Taxonomy" id="1379270"/>
    <lineage>
        <taxon>Bacteria</taxon>
        <taxon>Pseudomonadati</taxon>
        <taxon>Gemmatimonadota</taxon>
        <taxon>Gemmatimonadia</taxon>
        <taxon>Gemmatimonadales</taxon>
        <taxon>Gemmatimonadaceae</taxon>
        <taxon>Gemmatimonas</taxon>
    </lineage>
</organism>
<protein>
    <recommendedName>
        <fullName evidence="3">DUF885 domain-containing protein</fullName>
    </recommendedName>
</protein>
<name>A0A143BII3_9BACT</name>
<evidence type="ECO:0008006" key="3">
    <source>
        <dbReference type="Google" id="ProtNLM"/>
    </source>
</evidence>
<dbReference type="PANTHER" id="PTHR33361:SF15">
    <property type="entry name" value="DUF885 FAMILY LIPOPROTEIN"/>
    <property type="match status" value="1"/>
</dbReference>
<reference evidence="1 2" key="2">
    <citation type="journal article" date="2016" name="Environ. Microbiol. Rep.">
        <title>Metagenomic evidence for the presence of phototrophic Gemmatimonadetes bacteria in diverse environments.</title>
        <authorList>
            <person name="Zeng Y."/>
            <person name="Baumbach J."/>
            <person name="Barbosa E.G."/>
            <person name="Azevedo V."/>
            <person name="Zhang C."/>
            <person name="Koblizek M."/>
        </authorList>
    </citation>
    <scope>NUCLEOTIDE SEQUENCE [LARGE SCALE GENOMIC DNA]</scope>
    <source>
        <strain evidence="1 2">AP64</strain>
    </source>
</reference>
<dbReference type="OrthoDB" id="9769898at2"/>
<evidence type="ECO:0000313" key="1">
    <source>
        <dbReference type="EMBL" id="AMW04808.1"/>
    </source>
</evidence>
<dbReference type="AlphaFoldDB" id="A0A143BII3"/>
<dbReference type="PANTHER" id="PTHR33361">
    <property type="entry name" value="GLR0591 PROTEIN"/>
    <property type="match status" value="1"/>
</dbReference>
<dbReference type="Proteomes" id="UP000076404">
    <property type="component" value="Chromosome"/>
</dbReference>
<sequence length="557" mass="61618">MGRPVSFAAAVDEYLDGFARRHPSIAAGNGLHMHDDQLDDFSAAAIAKEIIDLKNTRALLTSLDSSSLTADERVDRRILEGVIDGWLLEQETLANWKRNPMLYASALSDGVHNLMTMENAPPPVRMRLVMGKLRGVPALVSAARTNISNPPRIFAERGLGMMKNASAMLGKDLDLAFATERGTPLMDSLRTAADSARRVIDAYTTWFERDVLPTASGDWKVGAEAVAQRYRSEELIDVPLAELVALGERELKAYQTQFRAAAERLAPGKDPLQTWLVVRRSHPKRGEVVATTQAIVDSLTQFVRAKDLAVVPEGERVVVAPAQPFALGFASMHASPPLENPPVKSFYYITDADSTQPVAAQEAWLERYNYASIAITSAHEAMPGHWLHAVHMRETPGKVRRIWIGLNPFPQPSSGQDGWAHYTEQLVVEQGYKNSDPRYELAQLSDALTRVCRLLSGIRLHAGDWTLADAQRCFEQDAYVAAPAAKREAERGTYDPTYGGYFLGKRGMLTLRRDVQAKEGGAFSLKAFHERVMKNGIAPIWAHRQLMLPGDTSRVIQ</sequence>
<keyword evidence="2" id="KW-1185">Reference proteome</keyword>
<dbReference type="InterPro" id="IPR010281">
    <property type="entry name" value="DUF885"/>
</dbReference>
<dbReference type="Pfam" id="PF05960">
    <property type="entry name" value="DUF885"/>
    <property type="match status" value="1"/>
</dbReference>
<gene>
    <name evidence="1" type="ORF">GEMMAAP_08110</name>
</gene>
<dbReference type="eggNOG" id="COG4805">
    <property type="taxonomic scope" value="Bacteria"/>
</dbReference>
<proteinExistence type="predicted"/>
<reference evidence="1 2" key="1">
    <citation type="journal article" date="2014" name="Proc. Natl. Acad. Sci. U.S.A.">
        <title>Functional type 2 photosynthetic reaction centers found in the rare bacterial phylum Gemmatimonadetes.</title>
        <authorList>
            <person name="Zeng Y."/>
            <person name="Feng F."/>
            <person name="Medova H."/>
            <person name="Dean J."/>
            <person name="Koblizek M."/>
        </authorList>
    </citation>
    <scope>NUCLEOTIDE SEQUENCE [LARGE SCALE GENOMIC DNA]</scope>
    <source>
        <strain evidence="1 2">AP64</strain>
    </source>
</reference>
<accession>A0A143BII3</accession>
<dbReference type="KEGG" id="gph:GEMMAAP_08110"/>
<dbReference type="RefSeq" id="WP_026850577.1">
    <property type="nucleotide sequence ID" value="NZ_CP011454.1"/>
</dbReference>